<dbReference type="RefSeq" id="XP_043034610.1">
    <property type="nucleotide sequence ID" value="XM_043179572.1"/>
</dbReference>
<name>A0A9P8AMP3_9AGAR</name>
<comment type="caution">
    <text evidence="2">The sequence shown here is derived from an EMBL/GenBank/DDBJ whole genome shotgun (WGS) entry which is preliminary data.</text>
</comment>
<proteinExistence type="predicted"/>
<dbReference type="Proteomes" id="UP000812287">
    <property type="component" value="Unassembled WGS sequence"/>
</dbReference>
<dbReference type="Gene3D" id="3.30.2140.20">
    <property type="match status" value="1"/>
</dbReference>
<evidence type="ECO:0000313" key="2">
    <source>
        <dbReference type="EMBL" id="KAG7441110.1"/>
    </source>
</evidence>
<evidence type="ECO:0000313" key="3">
    <source>
        <dbReference type="Proteomes" id="UP000812287"/>
    </source>
</evidence>
<accession>A0A9P8AMP3</accession>
<evidence type="ECO:0000256" key="1">
    <source>
        <dbReference type="SAM" id="MobiDB-lite"/>
    </source>
</evidence>
<dbReference type="OrthoDB" id="10260017at2759"/>
<dbReference type="InterPro" id="IPR038765">
    <property type="entry name" value="Papain-like_cys_pep_sf"/>
</dbReference>
<protein>
    <recommendedName>
        <fullName evidence="4">Arylamine N-acetyltransferase</fullName>
    </recommendedName>
</protein>
<gene>
    <name evidence="2" type="ORF">BT62DRAFT_1080301</name>
</gene>
<reference evidence="2" key="1">
    <citation type="submission" date="2020-11" db="EMBL/GenBank/DDBJ databases">
        <title>Adaptations for nitrogen fixation in a non-lichenized fungal sporocarp promotes dispersal by wood-feeding termites.</title>
        <authorList>
            <consortium name="DOE Joint Genome Institute"/>
            <person name="Koch R.A."/>
            <person name="Yoon G."/>
            <person name="Arayal U."/>
            <person name="Lail K."/>
            <person name="Amirebrahimi M."/>
            <person name="Labutti K."/>
            <person name="Lipzen A."/>
            <person name="Riley R."/>
            <person name="Barry K."/>
            <person name="Henrissat B."/>
            <person name="Grigoriev I.V."/>
            <person name="Herr J.R."/>
            <person name="Aime M.C."/>
        </authorList>
    </citation>
    <scope>NUCLEOTIDE SEQUENCE</scope>
    <source>
        <strain evidence="2">MCA 3950</strain>
    </source>
</reference>
<evidence type="ECO:0008006" key="4">
    <source>
        <dbReference type="Google" id="ProtNLM"/>
    </source>
</evidence>
<feature type="region of interest" description="Disordered" evidence="1">
    <location>
        <begin position="171"/>
        <end position="193"/>
    </location>
</feature>
<dbReference type="InterPro" id="IPR053710">
    <property type="entry name" value="Arylamine_NAT_domain_sf"/>
</dbReference>
<dbReference type="EMBL" id="MU250563">
    <property type="protein sequence ID" value="KAG7441110.1"/>
    <property type="molecule type" value="Genomic_DNA"/>
</dbReference>
<dbReference type="GeneID" id="66101866"/>
<sequence length="296" mass="33339">MSPLGHTAVNYVADPVSKGFPRATPAQIVQWLTCVGFPDAYSEVYISSGVFPVTLDNLHILTRLSTIAFPIKNAALHYGTDHIIDISPCYNAKIYSYYSRAYSGSGKINEALEPRETPEHLSFVHMVLFVQPIDGPNETYLVDVECGGNGPSRPILLSCDPHNVVVGVSPTENHRLTRGSRAESSPDSGPEETEWRLEVLREKGLGSKWKIVYSFLEDDRLHGYELWSNFRLSVDEARALGLVCERRCYYPAYRKSLRDDQDRNNGGGTEKYLEGTVRHKRSLSRIWKIYEEGPLL</sequence>
<dbReference type="SUPFAM" id="SSF54001">
    <property type="entry name" value="Cysteine proteinases"/>
    <property type="match status" value="1"/>
</dbReference>
<keyword evidence="3" id="KW-1185">Reference proteome</keyword>
<dbReference type="AlphaFoldDB" id="A0A9P8AMP3"/>
<organism evidence="2 3">
    <name type="scientific">Guyanagaster necrorhizus</name>
    <dbReference type="NCBI Taxonomy" id="856835"/>
    <lineage>
        <taxon>Eukaryota</taxon>
        <taxon>Fungi</taxon>
        <taxon>Dikarya</taxon>
        <taxon>Basidiomycota</taxon>
        <taxon>Agaricomycotina</taxon>
        <taxon>Agaricomycetes</taxon>
        <taxon>Agaricomycetidae</taxon>
        <taxon>Agaricales</taxon>
        <taxon>Marasmiineae</taxon>
        <taxon>Physalacriaceae</taxon>
        <taxon>Guyanagaster</taxon>
    </lineage>
</organism>